<dbReference type="InterPro" id="IPR020894">
    <property type="entry name" value="Cadherin_CS"/>
</dbReference>
<dbReference type="Proteomes" id="UP000736164">
    <property type="component" value="Unassembled WGS sequence"/>
</dbReference>
<evidence type="ECO:0000256" key="16">
    <source>
        <dbReference type="ARBA" id="ARBA00030559"/>
    </source>
</evidence>
<dbReference type="CDD" id="cd11304">
    <property type="entry name" value="Cadherin_repeat"/>
    <property type="match status" value="5"/>
</dbReference>
<dbReference type="GO" id="GO:0016339">
    <property type="term" value="P:calcium-dependent cell-cell adhesion via plasma membrane cell adhesion molecules"/>
    <property type="evidence" value="ECO:0007669"/>
    <property type="project" value="TreeGrafter"/>
</dbReference>
<comment type="caution">
    <text evidence="23">The sequence shown here is derived from an EMBL/GenBank/DDBJ whole genome shotgun (WGS) entry which is preliminary data.</text>
</comment>
<dbReference type="GO" id="GO:0007156">
    <property type="term" value="P:homophilic cell adhesion via plasma membrane adhesion molecules"/>
    <property type="evidence" value="ECO:0007669"/>
    <property type="project" value="InterPro"/>
</dbReference>
<dbReference type="SUPFAM" id="SSF49313">
    <property type="entry name" value="Cadherin-like"/>
    <property type="match status" value="5"/>
</dbReference>
<evidence type="ECO:0000256" key="19">
    <source>
        <dbReference type="RuleBase" id="RU004357"/>
    </source>
</evidence>
<dbReference type="Pfam" id="PF00028">
    <property type="entry name" value="Cadherin"/>
    <property type="match status" value="4"/>
</dbReference>
<evidence type="ECO:0000256" key="18">
    <source>
        <dbReference type="RuleBase" id="RU003318"/>
    </source>
</evidence>
<evidence type="ECO:0000256" key="9">
    <source>
        <dbReference type="ARBA" id="ARBA00022737"/>
    </source>
</evidence>
<keyword evidence="15" id="KW-0325">Glycoprotein</keyword>
<keyword evidence="10 17" id="KW-0106">Calcium</keyword>
<feature type="signal peptide" evidence="21">
    <location>
        <begin position="1"/>
        <end position="19"/>
    </location>
</feature>
<evidence type="ECO:0000259" key="22">
    <source>
        <dbReference type="PROSITE" id="PS50268"/>
    </source>
</evidence>
<keyword evidence="12" id="KW-0965">Cell junction</keyword>
<dbReference type="GO" id="GO:0005923">
    <property type="term" value="C:bicellular tight junction"/>
    <property type="evidence" value="ECO:0007669"/>
    <property type="project" value="TreeGrafter"/>
</dbReference>
<feature type="domain" description="Cadherin" evidence="22">
    <location>
        <begin position="253"/>
        <end position="365"/>
    </location>
</feature>
<dbReference type="GO" id="GO:0045296">
    <property type="term" value="F:cadherin binding"/>
    <property type="evidence" value="ECO:0007669"/>
    <property type="project" value="TreeGrafter"/>
</dbReference>
<dbReference type="PROSITE" id="PS00232">
    <property type="entry name" value="CADHERIN_1"/>
    <property type="match status" value="2"/>
</dbReference>
<dbReference type="FunFam" id="2.60.40.60:FF:000020">
    <property type="entry name" value="Dachsous cadherin-related 1b"/>
    <property type="match status" value="1"/>
</dbReference>
<name>A0A8J7NUJ6_ATRSP</name>
<dbReference type="Pfam" id="PF01049">
    <property type="entry name" value="CADH_Y-type_LIR"/>
    <property type="match status" value="1"/>
</dbReference>
<dbReference type="GO" id="GO:0034332">
    <property type="term" value="P:adherens junction organization"/>
    <property type="evidence" value="ECO:0007669"/>
    <property type="project" value="TreeGrafter"/>
</dbReference>
<dbReference type="GO" id="GO:0005509">
    <property type="term" value="F:calcium ion binding"/>
    <property type="evidence" value="ECO:0007669"/>
    <property type="project" value="UniProtKB-UniRule"/>
</dbReference>
<keyword evidence="9" id="KW-0677">Repeat</keyword>
<dbReference type="GO" id="GO:0002009">
    <property type="term" value="P:morphogenesis of an epithelium"/>
    <property type="evidence" value="ECO:0007669"/>
    <property type="project" value="UniProtKB-ARBA"/>
</dbReference>
<evidence type="ECO:0000313" key="24">
    <source>
        <dbReference type="Proteomes" id="UP000736164"/>
    </source>
</evidence>
<keyword evidence="8 21" id="KW-0732">Signal</keyword>
<evidence type="ECO:0000256" key="13">
    <source>
        <dbReference type="ARBA" id="ARBA00022989"/>
    </source>
</evidence>
<sequence length="790" mass="89119">MDFLQWVAVSSFFLILASSSPEQLRMGTSLENSFAHHRHKREWQWNSIFVQEEQTPPFPHKIGKLKSTRFNKNAMFIIQGEGANTIFKVDAQGDLFVNQPLDREEKEIYKLQAEIRENLTGVVLEEADHFYIKVLDINDNAPKFEQSQYKGSVKEGSPEGTSVLTVKALDPDDATTENGKVVYELIEGTDAFYIDRITGTIKTKVSSLDREKKSSYKLTVRAKDMPNFSTGGSTTTTVAITLEDENDNKATFKYPQYEFEIKEDEPARFTVGKMQIEDKDEPQNKNPVFNIEDSECRKIFDIKTDLQKDGAIFLLQPLDYENKQHYTFEVAVSEETVPSAQVRQHKNDKARVTINVLDVDEPPVFTNATYRFHVKENVPVNTIIGRVSAWDPDKANKTIRYEINKGFPVRINEDTGELLTAKELDRELNALHQLIVTAVEYFPEAFVKYRLIIFLTRTLIFSSFTGFTYLCTIPKSLKSHVTVTLNVLDVNDNPPELDMPHNLIVCENDGPGMLIQRIRATDKDEQTPDAKISFSLAEPSANFSLTDNHDGTANITVKQGGFTDKETEKYILSVVVRDNGIPPQSSTTTLTITVCKCDVNRENHYCRSHYKGTGVSVPAIIAILLCIITIIVIVLLFVLRKRYRKDTLINLSKGSGEIHEQLVSYDEEGGGEMDTNGYDVSVLNSARHNNVRPEPSLYAKVQKPAGKADMAIMIEVKKDEADHDKDGIPYDTLHIYGYEGPESLAGSLSSLETSSSDSNLDYDFLNDWGPRFKTLAELYGVDGSEDDFEC</sequence>
<dbReference type="GO" id="GO:0008013">
    <property type="term" value="F:beta-catenin binding"/>
    <property type="evidence" value="ECO:0007669"/>
    <property type="project" value="TreeGrafter"/>
</dbReference>
<feature type="domain" description="Cadherin" evidence="22">
    <location>
        <begin position="497"/>
        <end position="620"/>
    </location>
</feature>
<protein>
    <recommendedName>
        <fullName evidence="3">Cadherin-5</fullName>
    </recommendedName>
    <alternativeName>
        <fullName evidence="16">Vascular endothelial cadherin</fullName>
    </alternativeName>
</protein>
<dbReference type="GO" id="GO:0044331">
    <property type="term" value="P:cell-cell adhesion mediated by cadherin"/>
    <property type="evidence" value="ECO:0007669"/>
    <property type="project" value="TreeGrafter"/>
</dbReference>
<dbReference type="InterPro" id="IPR000233">
    <property type="entry name" value="Cadherin_Y-type_LIR"/>
</dbReference>
<keyword evidence="14 20" id="KW-0472">Membrane</keyword>
<dbReference type="InterPro" id="IPR015919">
    <property type="entry name" value="Cadherin-like_sf"/>
</dbReference>
<dbReference type="GO" id="GO:0016342">
    <property type="term" value="C:catenin complex"/>
    <property type="evidence" value="ECO:0007669"/>
    <property type="project" value="TreeGrafter"/>
</dbReference>
<evidence type="ECO:0000256" key="21">
    <source>
        <dbReference type="SAM" id="SignalP"/>
    </source>
</evidence>
<dbReference type="GO" id="GO:0000902">
    <property type="term" value="P:cell morphogenesis"/>
    <property type="evidence" value="ECO:0007669"/>
    <property type="project" value="TreeGrafter"/>
</dbReference>
<evidence type="ECO:0000256" key="4">
    <source>
        <dbReference type="ARBA" id="ARBA00022475"/>
    </source>
</evidence>
<comment type="subcellular location">
    <subcellularLocation>
        <location evidence="2">Cell junction</location>
        <location evidence="2">Adherens junction</location>
    </subcellularLocation>
    <subcellularLocation>
        <location evidence="1 18">Cell membrane</location>
        <topology evidence="1 18">Single-pass type I membrane protein</topology>
    </subcellularLocation>
</comment>
<dbReference type="SMART" id="SM00112">
    <property type="entry name" value="CA"/>
    <property type="match status" value="5"/>
</dbReference>
<evidence type="ECO:0000256" key="14">
    <source>
        <dbReference type="ARBA" id="ARBA00023136"/>
    </source>
</evidence>
<evidence type="ECO:0000256" key="11">
    <source>
        <dbReference type="ARBA" id="ARBA00022889"/>
    </source>
</evidence>
<dbReference type="PANTHER" id="PTHR24027:SF89">
    <property type="entry name" value="CADHERIN-5"/>
    <property type="match status" value="1"/>
</dbReference>
<organism evidence="23 24">
    <name type="scientific">Atractosteus spatula</name>
    <name type="common">Alligator gar</name>
    <name type="synonym">Lepisosteus spatula</name>
    <dbReference type="NCBI Taxonomy" id="7917"/>
    <lineage>
        <taxon>Eukaryota</taxon>
        <taxon>Metazoa</taxon>
        <taxon>Chordata</taxon>
        <taxon>Craniata</taxon>
        <taxon>Vertebrata</taxon>
        <taxon>Euteleostomi</taxon>
        <taxon>Actinopterygii</taxon>
        <taxon>Neopterygii</taxon>
        <taxon>Holostei</taxon>
        <taxon>Semionotiformes</taxon>
        <taxon>Lepisosteidae</taxon>
        <taxon>Atractosteus</taxon>
    </lineage>
</organism>
<feature type="non-terminal residue" evidence="23">
    <location>
        <position position="1"/>
    </location>
</feature>
<evidence type="ECO:0000256" key="17">
    <source>
        <dbReference type="PROSITE-ProRule" id="PRU00043"/>
    </source>
</evidence>
<dbReference type="EMBL" id="JAAWVO010048434">
    <property type="protein sequence ID" value="MBN3319862.1"/>
    <property type="molecule type" value="Genomic_DNA"/>
</dbReference>
<keyword evidence="13 20" id="KW-1133">Transmembrane helix</keyword>
<dbReference type="GO" id="GO:0007043">
    <property type="term" value="P:cell-cell junction assembly"/>
    <property type="evidence" value="ECO:0007669"/>
    <property type="project" value="TreeGrafter"/>
</dbReference>
<evidence type="ECO:0000256" key="20">
    <source>
        <dbReference type="SAM" id="Phobius"/>
    </source>
</evidence>
<keyword evidence="11 18" id="KW-0130">Cell adhesion</keyword>
<dbReference type="FunFam" id="4.10.900.10:FF:000008">
    <property type="entry name" value="Cadherin 5"/>
    <property type="match status" value="1"/>
</dbReference>
<feature type="domain" description="Cadherin" evidence="22">
    <location>
        <begin position="366"/>
        <end position="497"/>
    </location>
</feature>
<evidence type="ECO:0000256" key="12">
    <source>
        <dbReference type="ARBA" id="ARBA00022949"/>
    </source>
</evidence>
<proteinExistence type="predicted"/>
<evidence type="ECO:0000256" key="15">
    <source>
        <dbReference type="ARBA" id="ARBA00023180"/>
    </source>
</evidence>
<dbReference type="InterPro" id="IPR027397">
    <property type="entry name" value="Catenin-bd_sf"/>
</dbReference>
<comment type="function">
    <text evidence="19">Cadherins are calcium-dependent cell adhesion proteins.</text>
</comment>
<dbReference type="InterPro" id="IPR002126">
    <property type="entry name" value="Cadherin-like_dom"/>
</dbReference>
<feature type="non-terminal residue" evidence="23">
    <location>
        <position position="790"/>
    </location>
</feature>
<feature type="transmembrane region" description="Helical" evidence="20">
    <location>
        <begin position="615"/>
        <end position="639"/>
    </location>
</feature>
<evidence type="ECO:0000256" key="7">
    <source>
        <dbReference type="ARBA" id="ARBA00022723"/>
    </source>
</evidence>
<gene>
    <name evidence="23" type="primary">Cdh5</name>
    <name evidence="23" type="ORF">GTO95_0007800</name>
</gene>
<evidence type="ECO:0000256" key="5">
    <source>
        <dbReference type="ARBA" id="ARBA00022685"/>
    </source>
</evidence>
<evidence type="ECO:0000256" key="3">
    <source>
        <dbReference type="ARBA" id="ARBA00021701"/>
    </source>
</evidence>
<dbReference type="GO" id="GO:0019903">
    <property type="term" value="F:protein phosphatase binding"/>
    <property type="evidence" value="ECO:0007669"/>
    <property type="project" value="TreeGrafter"/>
</dbReference>
<evidence type="ECO:0000256" key="6">
    <source>
        <dbReference type="ARBA" id="ARBA00022692"/>
    </source>
</evidence>
<feature type="domain" description="Cadherin" evidence="22">
    <location>
        <begin position="145"/>
        <end position="257"/>
    </location>
</feature>
<dbReference type="GO" id="GO:0016477">
    <property type="term" value="P:cell migration"/>
    <property type="evidence" value="ECO:0007669"/>
    <property type="project" value="TreeGrafter"/>
</dbReference>
<evidence type="ECO:0000256" key="10">
    <source>
        <dbReference type="ARBA" id="ARBA00022837"/>
    </source>
</evidence>
<evidence type="ECO:0000313" key="23">
    <source>
        <dbReference type="EMBL" id="MBN3319862.1"/>
    </source>
</evidence>
<dbReference type="AlphaFoldDB" id="A0A8J7NUJ6"/>
<keyword evidence="6 18" id="KW-0812">Transmembrane</keyword>
<dbReference type="PRINTS" id="PR00205">
    <property type="entry name" value="CADHERIN"/>
</dbReference>
<dbReference type="PROSITE" id="PS50268">
    <property type="entry name" value="CADHERIN_2"/>
    <property type="match status" value="5"/>
</dbReference>
<evidence type="ECO:0000256" key="1">
    <source>
        <dbReference type="ARBA" id="ARBA00004251"/>
    </source>
</evidence>
<reference evidence="23" key="1">
    <citation type="journal article" date="2021" name="Cell">
        <title>Tracing the genetic footprints of vertebrate landing in non-teleost ray-finned fishes.</title>
        <authorList>
            <person name="Bi X."/>
            <person name="Wang K."/>
            <person name="Yang L."/>
            <person name="Pan H."/>
            <person name="Jiang H."/>
            <person name="Wei Q."/>
            <person name="Fang M."/>
            <person name="Yu H."/>
            <person name="Zhu C."/>
            <person name="Cai Y."/>
            <person name="He Y."/>
            <person name="Gan X."/>
            <person name="Zeng H."/>
            <person name="Yu D."/>
            <person name="Zhu Y."/>
            <person name="Jiang H."/>
            <person name="Qiu Q."/>
            <person name="Yang H."/>
            <person name="Zhang Y.E."/>
            <person name="Wang W."/>
            <person name="Zhu M."/>
            <person name="He S."/>
            <person name="Zhang G."/>
        </authorList>
    </citation>
    <scope>NUCLEOTIDE SEQUENCE</scope>
    <source>
        <strain evidence="23">Allg_001</strain>
    </source>
</reference>
<dbReference type="FunFam" id="2.60.40.60:FF:000202">
    <property type="entry name" value="cadherin-8 isoform X4"/>
    <property type="match status" value="1"/>
</dbReference>
<keyword evidence="7" id="KW-0479">Metal-binding</keyword>
<keyword evidence="4" id="KW-1003">Cell membrane</keyword>
<dbReference type="Gene3D" id="4.10.900.10">
    <property type="entry name" value="TCF3-CBD (Catenin binding domain)"/>
    <property type="match status" value="1"/>
</dbReference>
<dbReference type="Gene3D" id="2.60.40.60">
    <property type="entry name" value="Cadherins"/>
    <property type="match status" value="5"/>
</dbReference>
<keyword evidence="5" id="KW-0165">Cleavage on pair of basic residues</keyword>
<feature type="chain" id="PRO_5035157302" description="Cadherin-5" evidence="21">
    <location>
        <begin position="20"/>
        <end position="790"/>
    </location>
</feature>
<accession>A0A8J7NUJ6</accession>
<dbReference type="InterPro" id="IPR039808">
    <property type="entry name" value="Cadherin"/>
</dbReference>
<feature type="domain" description="Cadherin" evidence="22">
    <location>
        <begin position="77"/>
        <end position="144"/>
    </location>
</feature>
<keyword evidence="24" id="KW-1185">Reference proteome</keyword>
<dbReference type="PANTHER" id="PTHR24027">
    <property type="entry name" value="CADHERIN-23"/>
    <property type="match status" value="1"/>
</dbReference>
<evidence type="ECO:0000256" key="8">
    <source>
        <dbReference type="ARBA" id="ARBA00022729"/>
    </source>
</evidence>
<dbReference type="GO" id="GO:0005912">
    <property type="term" value="C:adherens junction"/>
    <property type="evidence" value="ECO:0007669"/>
    <property type="project" value="UniProtKB-SubCell"/>
</dbReference>
<evidence type="ECO:0000256" key="2">
    <source>
        <dbReference type="ARBA" id="ARBA00004536"/>
    </source>
</evidence>